<dbReference type="GO" id="GO:0008270">
    <property type="term" value="F:zinc ion binding"/>
    <property type="evidence" value="ECO:0007669"/>
    <property type="project" value="UniProtKB-KW"/>
</dbReference>
<accession>A0A816Q3B9</accession>
<dbReference type="SMART" id="SM00614">
    <property type="entry name" value="ZnF_BED"/>
    <property type="match status" value="1"/>
</dbReference>
<dbReference type="InterPro" id="IPR003656">
    <property type="entry name" value="Znf_BED"/>
</dbReference>
<dbReference type="EMBL" id="CAJNRE010006490">
    <property type="protein sequence ID" value="CAF2055692.1"/>
    <property type="molecule type" value="Genomic_DNA"/>
</dbReference>
<dbReference type="InterPro" id="IPR052035">
    <property type="entry name" value="ZnF_BED_domain_contain"/>
</dbReference>
<keyword evidence="4" id="KW-0862">Zinc</keyword>
<dbReference type="AlphaFoldDB" id="A0A816Q3B9"/>
<dbReference type="GO" id="GO:0003677">
    <property type="term" value="F:DNA binding"/>
    <property type="evidence" value="ECO:0007669"/>
    <property type="project" value="UniProtKB-KW"/>
</dbReference>
<keyword evidence="7" id="KW-0804">Transcription</keyword>
<evidence type="ECO:0000256" key="8">
    <source>
        <dbReference type="ARBA" id="ARBA00023242"/>
    </source>
</evidence>
<dbReference type="GO" id="GO:0009791">
    <property type="term" value="P:post-embryonic development"/>
    <property type="evidence" value="ECO:0007669"/>
    <property type="project" value="UniProtKB-ARBA"/>
</dbReference>
<reference evidence="11" key="1">
    <citation type="submission" date="2021-02" db="EMBL/GenBank/DDBJ databases">
        <authorList>
            <person name="Nowell W R."/>
        </authorList>
    </citation>
    <scope>NUCLEOTIDE SEQUENCE</scope>
</reference>
<organism evidence="11 12">
    <name type="scientific">Rotaria magnacalcarata</name>
    <dbReference type="NCBI Taxonomy" id="392030"/>
    <lineage>
        <taxon>Eukaryota</taxon>
        <taxon>Metazoa</taxon>
        <taxon>Spiralia</taxon>
        <taxon>Gnathifera</taxon>
        <taxon>Rotifera</taxon>
        <taxon>Eurotatoria</taxon>
        <taxon>Bdelloidea</taxon>
        <taxon>Philodinida</taxon>
        <taxon>Philodinidae</taxon>
        <taxon>Rotaria</taxon>
    </lineage>
</organism>
<dbReference type="PANTHER" id="PTHR46481">
    <property type="entry name" value="ZINC FINGER BED DOMAIN-CONTAINING PROTEIN 4"/>
    <property type="match status" value="1"/>
</dbReference>
<dbReference type="PROSITE" id="PS50808">
    <property type="entry name" value="ZF_BED"/>
    <property type="match status" value="1"/>
</dbReference>
<dbReference type="GO" id="GO:0005634">
    <property type="term" value="C:nucleus"/>
    <property type="evidence" value="ECO:0007669"/>
    <property type="project" value="UniProtKB-SubCell"/>
</dbReference>
<name>A0A816Q3B9_9BILA</name>
<comment type="subcellular location">
    <subcellularLocation>
        <location evidence="1">Nucleus</location>
    </subcellularLocation>
</comment>
<dbReference type="GO" id="GO:0046983">
    <property type="term" value="F:protein dimerization activity"/>
    <property type="evidence" value="ECO:0007669"/>
    <property type="project" value="InterPro"/>
</dbReference>
<gene>
    <name evidence="11" type="ORF">MBJ925_LOCUS13996</name>
</gene>
<evidence type="ECO:0000259" key="10">
    <source>
        <dbReference type="PROSITE" id="PS50808"/>
    </source>
</evidence>
<dbReference type="InterPro" id="IPR008906">
    <property type="entry name" value="HATC_C_dom"/>
</dbReference>
<evidence type="ECO:0000313" key="11">
    <source>
        <dbReference type="EMBL" id="CAF2055692.1"/>
    </source>
</evidence>
<keyword evidence="8" id="KW-0539">Nucleus</keyword>
<dbReference type="PANTHER" id="PTHR46481:SF10">
    <property type="entry name" value="ZINC FINGER BED DOMAIN-CONTAINING PROTEIN 39"/>
    <property type="match status" value="1"/>
</dbReference>
<dbReference type="Proteomes" id="UP000663824">
    <property type="component" value="Unassembled WGS sequence"/>
</dbReference>
<evidence type="ECO:0000256" key="1">
    <source>
        <dbReference type="ARBA" id="ARBA00004123"/>
    </source>
</evidence>
<protein>
    <recommendedName>
        <fullName evidence="10">BED-type domain-containing protein</fullName>
    </recommendedName>
</protein>
<keyword evidence="5" id="KW-0805">Transcription regulation</keyword>
<feature type="domain" description="BED-type" evidence="10">
    <location>
        <begin position="85"/>
        <end position="133"/>
    </location>
</feature>
<proteinExistence type="predicted"/>
<sequence>MVLKSSQMIMKDRTNKNNSNNVVINKENEKESSSYAVVANGCESDVELLEVDEVLQQQKKDNINSKTTESRTKASFDKAKLKNLSRISEVWKYAIREDDPNYATCCLCKEYKRISTNNGSTSTLRRHLILKHKLKDLILPNIKTKRSTLSMDPIRKQQLHNLSVDCIVRDSRTFNDFEKPGIKRLLQEFIPGYDPPTRHTVIRRLKHLHVYHQKKLIEDLKNVHDISITMDLWSNKQMRSFLVITGHYFCENSGGLRSTVLNFSTFDKQHLSSEISRALETKLKELNILQKVTRVTCDGGRNVVSAIDNIHINVKRLWCVAHRLHLTITNGLGFWKVKKEESEDDILIEEKDLIHEINGEEENVTSLDGYQNTVNMNMSIDDNLELDDYEPMDTTDFNDNEELITNMDEEVTDNWTEDVNESDVDIVYDQEIIVNLLRKCRGLISMIKRSTIITLFFDNERKILNIKRNITRDVKSRWNSTFTMIDSLLSLREIVEKLFNYKSHLNIKPKQRTILSRFELTSDEWNVLSNLHFILQPFFHATKVMSGSQYPSIGIALYLLTHLKNFLQQHETNEDLIIKRSKQLLSEKFLYYFERDNEQFQLLKLHAYFDPAGFAVLSDSEKRSIEQNIKILAASETYESIECVTAILTSNKSNASEHSNKSASDMFNESVGELTHEKQRHANKKSTITDEFNNYRKLATQFNLKHRPDTSSSTIFWKTYEKSFSILERLAKKMLSLPATSVPSESCFSISAYIGRKERTRLTGKNLWLPFKWSVKKMNWSVKKYGNGQYKY</sequence>
<evidence type="ECO:0000256" key="3">
    <source>
        <dbReference type="ARBA" id="ARBA00022771"/>
    </source>
</evidence>
<dbReference type="SUPFAM" id="SSF57667">
    <property type="entry name" value="beta-beta-alpha zinc fingers"/>
    <property type="match status" value="1"/>
</dbReference>
<dbReference type="Pfam" id="PF02892">
    <property type="entry name" value="zf-BED"/>
    <property type="match status" value="1"/>
</dbReference>
<evidence type="ECO:0000313" key="12">
    <source>
        <dbReference type="Proteomes" id="UP000663824"/>
    </source>
</evidence>
<evidence type="ECO:0000256" key="5">
    <source>
        <dbReference type="ARBA" id="ARBA00023015"/>
    </source>
</evidence>
<evidence type="ECO:0000256" key="7">
    <source>
        <dbReference type="ARBA" id="ARBA00023163"/>
    </source>
</evidence>
<evidence type="ECO:0000256" key="9">
    <source>
        <dbReference type="PROSITE-ProRule" id="PRU00027"/>
    </source>
</evidence>
<dbReference type="SUPFAM" id="SSF53098">
    <property type="entry name" value="Ribonuclease H-like"/>
    <property type="match status" value="1"/>
</dbReference>
<dbReference type="InterPro" id="IPR036236">
    <property type="entry name" value="Znf_C2H2_sf"/>
</dbReference>
<evidence type="ECO:0000256" key="4">
    <source>
        <dbReference type="ARBA" id="ARBA00022833"/>
    </source>
</evidence>
<keyword evidence="3 9" id="KW-0863">Zinc-finger</keyword>
<evidence type="ECO:0000256" key="2">
    <source>
        <dbReference type="ARBA" id="ARBA00022723"/>
    </source>
</evidence>
<dbReference type="InterPro" id="IPR012337">
    <property type="entry name" value="RNaseH-like_sf"/>
</dbReference>
<dbReference type="Pfam" id="PF05699">
    <property type="entry name" value="Dimer_Tnp_hAT"/>
    <property type="match status" value="1"/>
</dbReference>
<keyword evidence="2" id="KW-0479">Metal-binding</keyword>
<evidence type="ECO:0000256" key="6">
    <source>
        <dbReference type="ARBA" id="ARBA00023125"/>
    </source>
</evidence>
<comment type="caution">
    <text evidence="11">The sequence shown here is derived from an EMBL/GenBank/DDBJ whole genome shotgun (WGS) entry which is preliminary data.</text>
</comment>
<keyword evidence="6" id="KW-0238">DNA-binding</keyword>